<evidence type="ECO:0008006" key="4">
    <source>
        <dbReference type="Google" id="ProtNLM"/>
    </source>
</evidence>
<feature type="transmembrane region" description="Helical" evidence="1">
    <location>
        <begin position="187"/>
        <end position="210"/>
    </location>
</feature>
<dbReference type="EMBL" id="JAHDYR010000012">
    <property type="protein sequence ID" value="KAG9394943.1"/>
    <property type="molecule type" value="Genomic_DNA"/>
</dbReference>
<evidence type="ECO:0000256" key="1">
    <source>
        <dbReference type="SAM" id="Phobius"/>
    </source>
</evidence>
<dbReference type="AlphaFoldDB" id="A0A8J6E2P7"/>
<dbReference type="Proteomes" id="UP000717585">
    <property type="component" value="Unassembled WGS sequence"/>
</dbReference>
<keyword evidence="1" id="KW-0812">Transmembrane</keyword>
<protein>
    <recommendedName>
        <fullName evidence="4">THH1/TOM1/TOM3 domain-containing protein</fullName>
    </recommendedName>
</protein>
<feature type="transmembrane region" description="Helical" evidence="1">
    <location>
        <begin position="6"/>
        <end position="25"/>
    </location>
</feature>
<feature type="transmembrane region" description="Helical" evidence="1">
    <location>
        <begin position="239"/>
        <end position="262"/>
    </location>
</feature>
<reference evidence="2" key="1">
    <citation type="submission" date="2021-05" db="EMBL/GenBank/DDBJ databases">
        <title>A free-living protist that lacks canonical eukaryotic 1 DNA replication and segregation systems.</title>
        <authorList>
            <person name="Salas-Leiva D.E."/>
            <person name="Tromer E.C."/>
            <person name="Curtis B.A."/>
            <person name="Jerlstrom-Hultqvist J."/>
            <person name="Kolisko M."/>
            <person name="Yi Z."/>
            <person name="Salas-Leiva J.S."/>
            <person name="Gallot-Lavallee L."/>
            <person name="Kops G.J.P.L."/>
            <person name="Archibald J.M."/>
            <person name="Simpson A.G.B."/>
            <person name="Roger A.J."/>
        </authorList>
    </citation>
    <scope>NUCLEOTIDE SEQUENCE</scope>
    <source>
        <strain evidence="2">BICM</strain>
    </source>
</reference>
<feature type="transmembrane region" description="Helical" evidence="1">
    <location>
        <begin position="32"/>
        <end position="50"/>
    </location>
</feature>
<evidence type="ECO:0000313" key="2">
    <source>
        <dbReference type="EMBL" id="KAG9394943.1"/>
    </source>
</evidence>
<evidence type="ECO:0000313" key="3">
    <source>
        <dbReference type="Proteomes" id="UP000717585"/>
    </source>
</evidence>
<organism evidence="2 3">
    <name type="scientific">Carpediemonas membranifera</name>
    <dbReference type="NCBI Taxonomy" id="201153"/>
    <lineage>
        <taxon>Eukaryota</taxon>
        <taxon>Metamonada</taxon>
        <taxon>Carpediemonas-like organisms</taxon>
        <taxon>Carpediemonas</taxon>
    </lineage>
</organism>
<feature type="transmembrane region" description="Helical" evidence="1">
    <location>
        <begin position="153"/>
        <end position="175"/>
    </location>
</feature>
<proteinExistence type="predicted"/>
<keyword evidence="1" id="KW-0472">Membrane</keyword>
<name>A0A8J6E2P7_9EUKA</name>
<feature type="transmembrane region" description="Helical" evidence="1">
    <location>
        <begin position="110"/>
        <end position="133"/>
    </location>
</feature>
<feature type="transmembrane region" description="Helical" evidence="1">
    <location>
        <begin position="70"/>
        <end position="90"/>
    </location>
</feature>
<accession>A0A8J6E2P7</accession>
<comment type="caution">
    <text evidence="2">The sequence shown here is derived from an EMBL/GenBank/DDBJ whole genome shotgun (WGS) entry which is preliminary data.</text>
</comment>
<keyword evidence="3" id="KW-1185">Reference proteome</keyword>
<keyword evidence="1" id="KW-1133">Transmembrane helix</keyword>
<gene>
    <name evidence="2" type="ORF">J8273_0151</name>
</gene>
<sequence length="298" mass="34039">MGIGSLLYLMVCASAIYVFASQFASKGRKPSLVPLLTSGCVFFFALLRFINSFLHCVRFYQPIPNVLKHLLFIIPICLLFVAYSLVIHVWHSFLYNTIHLTLAKSHKMALVLNIAFNVVIIGLLIADTVAYLITSYGMDRMDYQLRCVGASNILTAAVYYTMTIVYLFYGVRLLLILRRSVANLRMVVFRIALITGAGSTFFVMFATFMLTEGSYLLYTGRFYYTYCVVYWSYCEYVTYWYLELLYIVLQIIPAAMILMLFVKTPKPIVRMKDIIVQSMGDPAAPRPRYKDSGSYSAL</sequence>